<keyword evidence="5" id="KW-1185">Reference proteome</keyword>
<dbReference type="Pfam" id="PF03564">
    <property type="entry name" value="DUF1759"/>
    <property type="match status" value="1"/>
</dbReference>
<feature type="region of interest" description="Disordered" evidence="2">
    <location>
        <begin position="324"/>
        <end position="352"/>
    </location>
</feature>
<dbReference type="SUPFAM" id="SSF56672">
    <property type="entry name" value="DNA/RNA polymerases"/>
    <property type="match status" value="1"/>
</dbReference>
<dbReference type="InterPro" id="IPR005312">
    <property type="entry name" value="DUF1759"/>
</dbReference>
<organism evidence="4 5">
    <name type="scientific">Aphis craccivora</name>
    <name type="common">Cowpea aphid</name>
    <dbReference type="NCBI Taxonomy" id="307492"/>
    <lineage>
        <taxon>Eukaryota</taxon>
        <taxon>Metazoa</taxon>
        <taxon>Ecdysozoa</taxon>
        <taxon>Arthropoda</taxon>
        <taxon>Hexapoda</taxon>
        <taxon>Insecta</taxon>
        <taxon>Pterygota</taxon>
        <taxon>Neoptera</taxon>
        <taxon>Paraneoptera</taxon>
        <taxon>Hemiptera</taxon>
        <taxon>Sternorrhyncha</taxon>
        <taxon>Aphidomorpha</taxon>
        <taxon>Aphidoidea</taxon>
        <taxon>Aphididae</taxon>
        <taxon>Aphidini</taxon>
        <taxon>Aphis</taxon>
        <taxon>Aphis</taxon>
    </lineage>
</organism>
<dbReference type="InterPro" id="IPR021109">
    <property type="entry name" value="Peptidase_aspartic_dom_sf"/>
</dbReference>
<dbReference type="GO" id="GO:0004190">
    <property type="term" value="F:aspartic-type endopeptidase activity"/>
    <property type="evidence" value="ECO:0007669"/>
    <property type="project" value="InterPro"/>
</dbReference>
<accession>A0A6G0YE77</accession>
<dbReference type="Gene3D" id="2.40.70.10">
    <property type="entry name" value="Acid Proteases"/>
    <property type="match status" value="1"/>
</dbReference>
<protein>
    <recommendedName>
        <fullName evidence="3">Peptidase A2 domain-containing protein</fullName>
    </recommendedName>
</protein>
<dbReference type="InterPro" id="IPR008042">
    <property type="entry name" value="Retrotrans_Pao"/>
</dbReference>
<dbReference type="PROSITE" id="PS50175">
    <property type="entry name" value="ASP_PROT_RETROV"/>
    <property type="match status" value="1"/>
</dbReference>
<dbReference type="SUPFAM" id="SSF50630">
    <property type="entry name" value="Acid proteases"/>
    <property type="match status" value="1"/>
</dbReference>
<evidence type="ECO:0000256" key="1">
    <source>
        <dbReference type="ARBA" id="ARBA00022801"/>
    </source>
</evidence>
<dbReference type="CDD" id="cd00303">
    <property type="entry name" value="retropepsin_like"/>
    <property type="match status" value="1"/>
</dbReference>
<dbReference type="Pfam" id="PF13650">
    <property type="entry name" value="Asp_protease_2"/>
    <property type="match status" value="1"/>
</dbReference>
<comment type="caution">
    <text evidence="4">The sequence shown here is derived from an EMBL/GenBank/DDBJ whole genome shotgun (WGS) entry which is preliminary data.</text>
</comment>
<proteinExistence type="predicted"/>
<dbReference type="Proteomes" id="UP000478052">
    <property type="component" value="Unassembled WGS sequence"/>
</dbReference>
<keyword evidence="1" id="KW-0378">Hydrolase</keyword>
<evidence type="ECO:0000313" key="4">
    <source>
        <dbReference type="EMBL" id="KAF0754056.1"/>
    </source>
</evidence>
<dbReference type="PANTHER" id="PTHR47331:SF1">
    <property type="entry name" value="GAG-LIKE PROTEIN"/>
    <property type="match status" value="1"/>
</dbReference>
<dbReference type="InterPro" id="IPR001995">
    <property type="entry name" value="Peptidase_A2_cat"/>
</dbReference>
<dbReference type="InterPro" id="IPR043502">
    <property type="entry name" value="DNA/RNA_pol_sf"/>
</dbReference>
<reference evidence="4 5" key="1">
    <citation type="submission" date="2019-08" db="EMBL/GenBank/DDBJ databases">
        <title>Whole genome of Aphis craccivora.</title>
        <authorList>
            <person name="Voronova N.V."/>
            <person name="Shulinski R.S."/>
            <person name="Bandarenka Y.V."/>
            <person name="Zhorov D.G."/>
            <person name="Warner D."/>
        </authorList>
    </citation>
    <scope>NUCLEOTIDE SEQUENCE [LARGE SCALE GENOMIC DNA]</scope>
    <source>
        <strain evidence="4">180601</strain>
        <tissue evidence="4">Whole Body</tissue>
    </source>
</reference>
<dbReference type="Pfam" id="PF05380">
    <property type="entry name" value="Peptidase_A17"/>
    <property type="match status" value="1"/>
</dbReference>
<dbReference type="PANTHER" id="PTHR47331">
    <property type="entry name" value="PHD-TYPE DOMAIN-CONTAINING PROTEIN"/>
    <property type="match status" value="1"/>
</dbReference>
<dbReference type="PROSITE" id="PS00141">
    <property type="entry name" value="ASP_PROTEASE"/>
    <property type="match status" value="1"/>
</dbReference>
<dbReference type="OrthoDB" id="6595074at2759"/>
<feature type="domain" description="Peptidase A2" evidence="3">
    <location>
        <begin position="433"/>
        <end position="470"/>
    </location>
</feature>
<dbReference type="GO" id="GO:0071897">
    <property type="term" value="P:DNA biosynthetic process"/>
    <property type="evidence" value="ECO:0007669"/>
    <property type="project" value="UniProtKB-ARBA"/>
</dbReference>
<gene>
    <name evidence="4" type="ORF">FWK35_00018224</name>
</gene>
<name>A0A6G0YE77_APHCR</name>
<evidence type="ECO:0000313" key="5">
    <source>
        <dbReference type="Proteomes" id="UP000478052"/>
    </source>
</evidence>
<dbReference type="GO" id="GO:0006508">
    <property type="term" value="P:proteolysis"/>
    <property type="evidence" value="ECO:0007669"/>
    <property type="project" value="InterPro"/>
</dbReference>
<sequence>MDVDRLKRTKNRAMVKRTAIVNRIKSIWDLGLSGESDLNARQRFLISINDLSDLWGKFVVENDAILDALIELGEEADFSHSVEIETNEMVILAKAMAINFSSTSGLSGGVVEEPRCGSESEATAVSTILPGSGKSPMATVSAVQPSHSMRLPEIPLPQFSGNLADWPVFRDRFVALVDSRSNISNIEKFYYLVSCLELEASEVIKGITVSNDTYSLAWKALVERFDKPRKLASFILDTILSAPIIQQESASSLSKFLNIFDENVGIFESLEIPDLGDFLMFSIAFRSLPVSSRRLFEMTNSEEYPKAQELFKFVKNRIQVLELAGGTPSSSGSKQGHLRPPPNSKKEWKNDRKISTSLVATQSTSTPSSKSVKCPSCDGSHQLSNCPAINTSRTNARKDVLNANVVTTCFFIRMLKQVKDLQLSSRPSDLQPVRALLDSGSQTSIIRESCLDRLGLRRSKWTASLTGLSGQSVPKVLGKAKLEIRSCYEPVPVITVRAWVLPTITADLPSQQLNVGVREGCSRLKLADPSFDTPAPVELLLGADVFPQVWFGEQCSLGRGLPTAYSSVFGWVLIGPVSQDVSSNAHCLLTTFNPSIESLMERFWEVEEPDEAPPQFTDEGCCEAKFKAESIIDETGRYSVPLPFMQDVPLPIFNGMKRIAAKRFEHLERKLEQNEKLGVAYREFMAEYEALGHMTIAQSPGRYVIPHHAVWKQGIIHNKLRVEFDASARCDSGQSLNDALYVGPKLQRDIVDVLLGFRLYRFAFSSDICKMYRQILVNAEYRQYQHILWRASPIDALKEYALNTVTYGVNSAPFLALRVLHDIADRCDTSLTAVQMALRLQTYMDDICTGAETLDEALRLQQDLVKTLMSYGFELKKWSSNTPALLEGIPKIDRASDSLSFGDEKSTVQVLGLSWRLEEDSLGYDFSEIKFTYTKRGVLSVVARIFDPLGFLSPVVLFAKHLMQLIWASGIAWDDKLPPEIEEVWSQFVAELPSLSSVRVPRFAGTQRGSTYTLCGFCDASVRGYAAIVYLHVVLPSNQIVIRLLGGKTKLAPHDSSKIGIVWRRTFSTVVVKNPGNVISSVNDFTRLCMDRLVYCPFMAYDSSPCKWLHISSEENPADCASRGLKPSELNRHELYWNGPNFLSSSPDNWPAEIPRLSVEEIPEVKVVVWVRRFVLLCKRKPVTLGSLTSDELNEAALVIVKHSQLVHFHLLYRELFRNSRVSSKQLARLSPYIDSAGIIRVGGRLRNSSVSIRQKHPILLAKASHLSRLLIRHWHIFSCHSGARLVTSLVSKQFWILSIRRVIGNELKGCVTCVRFAAVNPQPVMADLPPSRVIPCRPFSKVPT</sequence>
<dbReference type="EMBL" id="VUJU01004535">
    <property type="protein sequence ID" value="KAF0754056.1"/>
    <property type="molecule type" value="Genomic_DNA"/>
</dbReference>
<evidence type="ECO:0000256" key="2">
    <source>
        <dbReference type="SAM" id="MobiDB-lite"/>
    </source>
</evidence>
<dbReference type="InterPro" id="IPR001969">
    <property type="entry name" value="Aspartic_peptidase_AS"/>
</dbReference>
<evidence type="ECO:0000259" key="3">
    <source>
        <dbReference type="PROSITE" id="PS50175"/>
    </source>
</evidence>